<feature type="domain" description="HPt" evidence="8">
    <location>
        <begin position="211"/>
        <end position="308"/>
    </location>
</feature>
<dbReference type="SUPFAM" id="SSF47226">
    <property type="entry name" value="Histidine-containing phosphotransfer domain, HPT domain"/>
    <property type="match status" value="1"/>
</dbReference>
<evidence type="ECO:0000313" key="10">
    <source>
        <dbReference type="Proteomes" id="UP000285190"/>
    </source>
</evidence>
<dbReference type="InterPro" id="IPR001789">
    <property type="entry name" value="Sig_transdc_resp-reg_receiver"/>
</dbReference>
<comment type="caution">
    <text evidence="9">The sequence shown here is derived from an EMBL/GenBank/DDBJ whole genome shotgun (WGS) entry which is preliminary data.</text>
</comment>
<dbReference type="Proteomes" id="UP000285190">
    <property type="component" value="Unassembled WGS sequence"/>
</dbReference>
<evidence type="ECO:0000259" key="7">
    <source>
        <dbReference type="PROSITE" id="PS50110"/>
    </source>
</evidence>
<organism evidence="9 10">
    <name type="scientific">Noviherbaspirillum cavernae</name>
    <dbReference type="NCBI Taxonomy" id="2320862"/>
    <lineage>
        <taxon>Bacteria</taxon>
        <taxon>Pseudomonadati</taxon>
        <taxon>Pseudomonadota</taxon>
        <taxon>Betaproteobacteria</taxon>
        <taxon>Burkholderiales</taxon>
        <taxon>Oxalobacteraceae</taxon>
        <taxon>Noviherbaspirillum</taxon>
    </lineage>
</organism>
<feature type="region of interest" description="Disordered" evidence="6">
    <location>
        <begin position="1"/>
        <end position="22"/>
    </location>
</feature>
<dbReference type="InterPro" id="IPR008207">
    <property type="entry name" value="Sig_transdc_His_kin_Hpt_dom"/>
</dbReference>
<evidence type="ECO:0000313" key="9">
    <source>
        <dbReference type="EMBL" id="RJG06615.1"/>
    </source>
</evidence>
<dbReference type="Pfam" id="PF01627">
    <property type="entry name" value="Hpt"/>
    <property type="match status" value="1"/>
</dbReference>
<name>A0A418X2F2_9BURK</name>
<keyword evidence="10" id="KW-1185">Reference proteome</keyword>
<reference evidence="9 10" key="1">
    <citation type="submission" date="2018-09" db="EMBL/GenBank/DDBJ databases">
        <authorList>
            <person name="Zhu H."/>
        </authorList>
    </citation>
    <scope>NUCLEOTIDE SEQUENCE [LARGE SCALE GENOMIC DNA]</scope>
    <source>
        <strain evidence="9 10">K2R10-39</strain>
    </source>
</reference>
<keyword evidence="5" id="KW-0175">Coiled coil</keyword>
<dbReference type="InterPro" id="IPR036641">
    <property type="entry name" value="HPT_dom_sf"/>
</dbReference>
<evidence type="ECO:0000259" key="8">
    <source>
        <dbReference type="PROSITE" id="PS50894"/>
    </source>
</evidence>
<feature type="coiled-coil region" evidence="5">
    <location>
        <begin position="280"/>
        <end position="307"/>
    </location>
</feature>
<proteinExistence type="predicted"/>
<protein>
    <submittedName>
        <fullName evidence="9">Response regulator</fullName>
    </submittedName>
</protein>
<evidence type="ECO:0000256" key="2">
    <source>
        <dbReference type="ARBA" id="ARBA00023012"/>
    </source>
</evidence>
<evidence type="ECO:0000256" key="5">
    <source>
        <dbReference type="SAM" id="Coils"/>
    </source>
</evidence>
<dbReference type="InterPro" id="IPR011006">
    <property type="entry name" value="CheY-like_superfamily"/>
</dbReference>
<feature type="compositionally biased region" description="Pro residues" evidence="6">
    <location>
        <begin position="11"/>
        <end position="20"/>
    </location>
</feature>
<dbReference type="PANTHER" id="PTHR45339">
    <property type="entry name" value="HYBRID SIGNAL TRANSDUCTION HISTIDINE KINASE J"/>
    <property type="match status" value="1"/>
</dbReference>
<dbReference type="PROSITE" id="PS50110">
    <property type="entry name" value="RESPONSE_REGULATORY"/>
    <property type="match status" value="1"/>
</dbReference>
<keyword evidence="1 4" id="KW-0597">Phosphoprotein</keyword>
<evidence type="ECO:0000256" key="1">
    <source>
        <dbReference type="ARBA" id="ARBA00022553"/>
    </source>
</evidence>
<feature type="domain" description="Response regulatory" evidence="7">
    <location>
        <begin position="76"/>
        <end position="193"/>
    </location>
</feature>
<dbReference type="GO" id="GO:0004672">
    <property type="term" value="F:protein kinase activity"/>
    <property type="evidence" value="ECO:0007669"/>
    <property type="project" value="UniProtKB-ARBA"/>
</dbReference>
<dbReference type="SMART" id="SM00448">
    <property type="entry name" value="REC"/>
    <property type="match status" value="1"/>
</dbReference>
<dbReference type="SUPFAM" id="SSF52172">
    <property type="entry name" value="CheY-like"/>
    <property type="match status" value="1"/>
</dbReference>
<dbReference type="CDD" id="cd17546">
    <property type="entry name" value="REC_hyHK_CKI1_RcsC-like"/>
    <property type="match status" value="1"/>
</dbReference>
<dbReference type="GO" id="GO:0005524">
    <property type="term" value="F:ATP binding"/>
    <property type="evidence" value="ECO:0007669"/>
    <property type="project" value="UniProtKB-KW"/>
</dbReference>
<feature type="modified residue" description="Phosphohistidine" evidence="3">
    <location>
        <position position="250"/>
    </location>
</feature>
<dbReference type="Gene3D" id="3.40.50.2300">
    <property type="match status" value="1"/>
</dbReference>
<dbReference type="AlphaFoldDB" id="A0A418X2F2"/>
<dbReference type="EMBL" id="QYUN01000002">
    <property type="protein sequence ID" value="RJG06615.1"/>
    <property type="molecule type" value="Genomic_DNA"/>
</dbReference>
<evidence type="ECO:0000256" key="3">
    <source>
        <dbReference type="PROSITE-ProRule" id="PRU00110"/>
    </source>
</evidence>
<dbReference type="PROSITE" id="PS50894">
    <property type="entry name" value="HPT"/>
    <property type="match status" value="1"/>
</dbReference>
<dbReference type="GO" id="GO:0005886">
    <property type="term" value="C:plasma membrane"/>
    <property type="evidence" value="ECO:0007669"/>
    <property type="project" value="UniProtKB-SubCell"/>
</dbReference>
<evidence type="ECO:0000256" key="6">
    <source>
        <dbReference type="SAM" id="MobiDB-lite"/>
    </source>
</evidence>
<dbReference type="PANTHER" id="PTHR45339:SF5">
    <property type="entry name" value="HISTIDINE KINASE"/>
    <property type="match status" value="1"/>
</dbReference>
<evidence type="ECO:0000256" key="4">
    <source>
        <dbReference type="PROSITE-ProRule" id="PRU00169"/>
    </source>
</evidence>
<dbReference type="GO" id="GO:0000160">
    <property type="term" value="P:phosphorelay signal transduction system"/>
    <property type="evidence" value="ECO:0007669"/>
    <property type="project" value="UniProtKB-KW"/>
</dbReference>
<feature type="modified residue" description="4-aspartylphosphate" evidence="4">
    <location>
        <position position="125"/>
    </location>
</feature>
<accession>A0A418X2F2</accession>
<dbReference type="Gene3D" id="1.20.120.160">
    <property type="entry name" value="HPT domain"/>
    <property type="match status" value="1"/>
</dbReference>
<keyword evidence="2" id="KW-0902">Two-component regulatory system</keyword>
<gene>
    <name evidence="9" type="ORF">D3870_11865</name>
</gene>
<sequence length="308" mass="32893">MTAAGVSAGRCPPPDLPPLPQKNLLPEFQENAGGAVNQIPVGTGTILQTHKSKMTIFLKTGTPSQSAGMLPFAGRRILVADDNPVNQKLAVRMLEKLGCLAAVADNGAIAARMHASQPYDLVLMDCQMPELDGYQATARIREHDRGQRHTPIVALTSATGPAEREKCAASGMDDFLAKPVQPQVLKNMLGRWLPPPAPLAQDNLEAVHAMFRDDFAELTALYQSDSPKRIDLMREAAAAQDHAQVARIAHSFSGSCASIGAAGLCALCKDLELHARTGALHDIDRRLAAIEAEYARVSAKLQAMLAAP</sequence>
<dbReference type="Pfam" id="PF00072">
    <property type="entry name" value="Response_reg"/>
    <property type="match status" value="1"/>
</dbReference>